<dbReference type="Proteomes" id="UP000326924">
    <property type="component" value="Unassembled WGS sequence"/>
</dbReference>
<comment type="caution">
    <text evidence="2">The sequence shown here is derived from an EMBL/GenBank/DDBJ whole genome shotgun (WGS) entry which is preliminary data.</text>
</comment>
<dbReference type="GO" id="GO:0030170">
    <property type="term" value="F:pyridoxal phosphate binding"/>
    <property type="evidence" value="ECO:0007669"/>
    <property type="project" value="InterPro"/>
</dbReference>
<protein>
    <recommendedName>
        <fullName evidence="1">MOSC domain-containing protein</fullName>
    </recommendedName>
</protein>
<feature type="domain" description="MOSC" evidence="1">
    <location>
        <begin position="137"/>
        <end position="303"/>
    </location>
</feature>
<dbReference type="SUPFAM" id="SSF141673">
    <property type="entry name" value="MOSC N-terminal domain-like"/>
    <property type="match status" value="1"/>
</dbReference>
<dbReference type="PANTHER" id="PTHR14237:SF34">
    <property type="entry name" value="MOSC DOMAIN PROTEIN (AFU_ORTHOLOGUE AFUA_2G07820)"/>
    <property type="match status" value="1"/>
</dbReference>
<keyword evidence="3" id="KW-1185">Reference proteome</keyword>
<sequence>MEIQKLYIYPIKSCLPIAVAEAAITECGLQYDRQYVLVDLPEGEAGELDVLTIKTRSELCLFQPTIDGENLVVRNTHAPETSLTVPLDPSPESLAAAQRYPITLFSTSTVGIDMGDEAAAYFSAQLNVPTARLCYIGRPRDPHPMLTPSVDGDGKSKHPMKIRFMDVAPMLLSTTASIDEVTSRLPGSRFTAAGPFDVTKFRPNIHVAVPEGTPAYDEEFWAEISVGEEKLRFDCTFNTARCLSVNVDYETGKQAAPEEQIYKKLMKDRRINPRFDFKPCFGRYCCCSAMGARIRVGDKITVQKRNAERHVDGTPRREIDANCTDV</sequence>
<evidence type="ECO:0000259" key="1">
    <source>
        <dbReference type="PROSITE" id="PS51340"/>
    </source>
</evidence>
<organism evidence="2 3">
    <name type="scientific">Sphaerosporella brunnea</name>
    <dbReference type="NCBI Taxonomy" id="1250544"/>
    <lineage>
        <taxon>Eukaryota</taxon>
        <taxon>Fungi</taxon>
        <taxon>Dikarya</taxon>
        <taxon>Ascomycota</taxon>
        <taxon>Pezizomycotina</taxon>
        <taxon>Pezizomycetes</taxon>
        <taxon>Pezizales</taxon>
        <taxon>Pyronemataceae</taxon>
        <taxon>Sphaerosporella</taxon>
    </lineage>
</organism>
<gene>
    <name evidence="2" type="ORF">FN846DRAFT_922072</name>
</gene>
<dbReference type="PANTHER" id="PTHR14237">
    <property type="entry name" value="MOLYBDOPTERIN COFACTOR SULFURASE MOSC"/>
    <property type="match status" value="1"/>
</dbReference>
<dbReference type="GO" id="GO:0030151">
    <property type="term" value="F:molybdenum ion binding"/>
    <property type="evidence" value="ECO:0007669"/>
    <property type="project" value="InterPro"/>
</dbReference>
<dbReference type="GO" id="GO:0003824">
    <property type="term" value="F:catalytic activity"/>
    <property type="evidence" value="ECO:0007669"/>
    <property type="project" value="InterPro"/>
</dbReference>
<proteinExistence type="predicted"/>
<dbReference type="InterPro" id="IPR005303">
    <property type="entry name" value="MOCOS_middle"/>
</dbReference>
<name>A0A5J5EK54_9PEZI</name>
<accession>A0A5J5EK54</accession>
<evidence type="ECO:0000313" key="2">
    <source>
        <dbReference type="EMBL" id="KAA8895800.1"/>
    </source>
</evidence>
<evidence type="ECO:0000313" key="3">
    <source>
        <dbReference type="Proteomes" id="UP000326924"/>
    </source>
</evidence>
<dbReference type="Pfam" id="PF03476">
    <property type="entry name" value="MOSC_N"/>
    <property type="match status" value="1"/>
</dbReference>
<dbReference type="AlphaFoldDB" id="A0A5J5EK54"/>
<dbReference type="Pfam" id="PF03473">
    <property type="entry name" value="MOSC"/>
    <property type="match status" value="1"/>
</dbReference>
<dbReference type="EMBL" id="VXIS01000244">
    <property type="protein sequence ID" value="KAA8895800.1"/>
    <property type="molecule type" value="Genomic_DNA"/>
</dbReference>
<dbReference type="PROSITE" id="PS51340">
    <property type="entry name" value="MOSC"/>
    <property type="match status" value="1"/>
</dbReference>
<reference evidence="2 3" key="1">
    <citation type="submission" date="2019-09" db="EMBL/GenBank/DDBJ databases">
        <title>Draft genome of the ectomycorrhizal ascomycete Sphaerosporella brunnea.</title>
        <authorList>
            <consortium name="DOE Joint Genome Institute"/>
            <person name="Benucci G.M."/>
            <person name="Marozzi G."/>
            <person name="Antonielli L."/>
            <person name="Sanchez S."/>
            <person name="Marco P."/>
            <person name="Wang X."/>
            <person name="Falini L.B."/>
            <person name="Barry K."/>
            <person name="Haridas S."/>
            <person name="Lipzen A."/>
            <person name="Labutti K."/>
            <person name="Grigoriev I.V."/>
            <person name="Murat C."/>
            <person name="Martin F."/>
            <person name="Albertini E."/>
            <person name="Donnini D."/>
            <person name="Bonito G."/>
        </authorList>
    </citation>
    <scope>NUCLEOTIDE SEQUENCE [LARGE SCALE GENOMIC DNA]</scope>
    <source>
        <strain evidence="2 3">Sb_GMNB300</strain>
    </source>
</reference>
<dbReference type="InParanoid" id="A0A5J5EK54"/>
<dbReference type="InterPro" id="IPR005302">
    <property type="entry name" value="MoCF_Sase_C"/>
</dbReference>
<dbReference type="OrthoDB" id="17255at2759"/>